<dbReference type="PRINTS" id="PR00413">
    <property type="entry name" value="HADHALOGNASE"/>
</dbReference>
<dbReference type="NCBIfam" id="TIGR01493">
    <property type="entry name" value="HAD-SF-IA-v2"/>
    <property type="match status" value="1"/>
</dbReference>
<comment type="similarity">
    <text evidence="1">Belongs to the HAD-like hydrolase superfamily. S-2-haloalkanoic acid dehalogenase family.</text>
</comment>
<dbReference type="Pfam" id="PF13409">
    <property type="entry name" value="GST_N_2"/>
    <property type="match status" value="1"/>
</dbReference>
<dbReference type="NCBIfam" id="TIGR01549">
    <property type="entry name" value="HAD-SF-IA-v1"/>
    <property type="match status" value="1"/>
</dbReference>
<dbReference type="CDD" id="cd03190">
    <property type="entry name" value="GST_C_Omega_like"/>
    <property type="match status" value="1"/>
</dbReference>
<evidence type="ECO:0000256" key="1">
    <source>
        <dbReference type="ARBA" id="ARBA00008106"/>
    </source>
</evidence>
<dbReference type="Gene3D" id="3.40.30.10">
    <property type="entry name" value="Glutaredoxin"/>
    <property type="match status" value="1"/>
</dbReference>
<dbReference type="SFLD" id="SFLDS00019">
    <property type="entry name" value="Glutathione_Transferase_(cytos"/>
    <property type="match status" value="1"/>
</dbReference>
<dbReference type="NCBIfam" id="TIGR01428">
    <property type="entry name" value="HAD_type_II"/>
    <property type="match status" value="1"/>
</dbReference>
<dbReference type="PANTHER" id="PTHR32419:SF25">
    <property type="entry name" value="GLUTATHIONE S-TRANSFERASE (EUROFUNG)"/>
    <property type="match status" value="1"/>
</dbReference>
<dbReference type="SFLD" id="SFLDS00003">
    <property type="entry name" value="Haloacid_Dehalogenase"/>
    <property type="match status" value="1"/>
</dbReference>
<dbReference type="Pfam" id="PF00702">
    <property type="entry name" value="Hydrolase"/>
    <property type="match status" value="1"/>
</dbReference>
<dbReference type="SUPFAM" id="SSF56784">
    <property type="entry name" value="HAD-like"/>
    <property type="match status" value="1"/>
</dbReference>
<comment type="caution">
    <text evidence="3">The sequence shown here is derived from an EMBL/GenBank/DDBJ whole genome shotgun (WGS) entry which is preliminary data.</text>
</comment>
<dbReference type="Pfam" id="PF13410">
    <property type="entry name" value="GST_C_2"/>
    <property type="match status" value="1"/>
</dbReference>
<reference evidence="3 4" key="1">
    <citation type="submission" date="2024-07" db="EMBL/GenBank/DDBJ databases">
        <title>Section-level genome sequencing and comparative genomics of Aspergillus sections Usti and Cavernicolus.</title>
        <authorList>
            <consortium name="Lawrence Berkeley National Laboratory"/>
            <person name="Nybo J.L."/>
            <person name="Vesth T.C."/>
            <person name="Theobald S."/>
            <person name="Frisvad J.C."/>
            <person name="Larsen T.O."/>
            <person name="Kjaerboelling I."/>
            <person name="Rothschild-Mancinelli K."/>
            <person name="Lyhne E.K."/>
            <person name="Kogle M.E."/>
            <person name="Barry K."/>
            <person name="Clum A."/>
            <person name="Na H."/>
            <person name="Ledsgaard L."/>
            <person name="Lin J."/>
            <person name="Lipzen A."/>
            <person name="Kuo A."/>
            <person name="Riley R."/>
            <person name="Mondo S."/>
            <person name="Labutti K."/>
            <person name="Haridas S."/>
            <person name="Pangalinan J."/>
            <person name="Salamov A.A."/>
            <person name="Simmons B.A."/>
            <person name="Magnuson J.K."/>
            <person name="Chen J."/>
            <person name="Drula E."/>
            <person name="Henrissat B."/>
            <person name="Wiebenga A."/>
            <person name="Lubbers R.J."/>
            <person name="Gomes A.C."/>
            <person name="Makela M.R."/>
            <person name="Stajich J."/>
            <person name="Grigoriev I.V."/>
            <person name="Mortensen U.H."/>
            <person name="De Vries R.P."/>
            <person name="Baker S.E."/>
            <person name="Andersen M.R."/>
        </authorList>
    </citation>
    <scope>NUCLEOTIDE SEQUENCE [LARGE SCALE GENOMIC DNA]</scope>
    <source>
        <strain evidence="3 4">CBS 588.65</strain>
    </source>
</reference>
<dbReference type="InterPro" id="IPR006328">
    <property type="entry name" value="2-HAD"/>
</dbReference>
<protein>
    <submittedName>
        <fullName evidence="3">Haloacid dehalogenase</fullName>
    </submittedName>
</protein>
<dbReference type="Gene3D" id="1.10.150.240">
    <property type="entry name" value="Putative phosphatase, domain 2"/>
    <property type="match status" value="1"/>
</dbReference>
<dbReference type="InterPro" id="IPR036249">
    <property type="entry name" value="Thioredoxin-like_sf"/>
</dbReference>
<keyword evidence="4" id="KW-1185">Reference proteome</keyword>
<evidence type="ECO:0000313" key="4">
    <source>
        <dbReference type="Proteomes" id="UP001610334"/>
    </source>
</evidence>
<sequence length="578" mass="66030">MPINPQTKALFFDVFGTTVQWRACVTKALQEASEQALRDTRESLDTDLRAQASAMTEDNWHSMAEDWRASYGRFTKSFDPSTSNGFVSVDQHHYDALVELLCARQLDGLFTDAEIKELVQCWHRLDPWNDTVQGLKLLSSKFRTCTLSNGNVSLLEDLVRHGPLPFTDIASAEHFGAYKPAPRVYLGAAERLGVKPEECALVAAHLGDLKAAKACGFGTIYVERIGEEFGDLEQAMKDGYVDLAVEIESAKIYKHADKDGHFRRKDAVFRSWVSRSPDAEFPAEKDRYALYLNYGCPWAHRTNLVRSLKGLEDIIQLVVCDFELGPEGWIFSGRNGSDEKDPLYGFTKMSELYFKADPGYEGRYTIPVLWDKKRETIVNNESSEIIRMFYSEFDDLLPAERREVNAPGGGFYPEHLREQIDEMNAWVYDRINNGVYKTGFATTQEAYEANLYPLFEALDRVEAHLAQPGNQPYLFGEYITEADIRLYTTIARFDVAYYLIFRCNLGMIRHDYPLIDQWYRRLYYDESERTRGGVFKKTTFFDIYKFGYLVSLGKKQGIDTSQLVIPAGPKPAILPQEA</sequence>
<dbReference type="PANTHER" id="PTHR32419">
    <property type="entry name" value="GLUTATHIONYL-HYDROQUINONE REDUCTASE"/>
    <property type="match status" value="1"/>
</dbReference>
<gene>
    <name evidence="3" type="ORF">BJX63DRAFT_422548</name>
</gene>
<dbReference type="PROSITE" id="PS50405">
    <property type="entry name" value="GST_CTER"/>
    <property type="match status" value="1"/>
</dbReference>
<dbReference type="InterPro" id="IPR040079">
    <property type="entry name" value="Glutathione_S-Trfase"/>
</dbReference>
<dbReference type="InterPro" id="IPR023214">
    <property type="entry name" value="HAD_sf"/>
</dbReference>
<dbReference type="InterPro" id="IPR036412">
    <property type="entry name" value="HAD-like_sf"/>
</dbReference>
<dbReference type="InterPro" id="IPR023198">
    <property type="entry name" value="PGP-like_dom2"/>
</dbReference>
<dbReference type="SFLD" id="SFLDG01206">
    <property type="entry name" value="Xi.1"/>
    <property type="match status" value="1"/>
</dbReference>
<feature type="domain" description="GST C-terminal" evidence="2">
    <location>
        <begin position="413"/>
        <end position="540"/>
    </location>
</feature>
<dbReference type="InterPro" id="IPR004045">
    <property type="entry name" value="Glutathione_S-Trfase_N"/>
</dbReference>
<evidence type="ECO:0000259" key="2">
    <source>
        <dbReference type="PROSITE" id="PS50405"/>
    </source>
</evidence>
<dbReference type="SUPFAM" id="SSF47616">
    <property type="entry name" value="GST C-terminal domain-like"/>
    <property type="match status" value="1"/>
</dbReference>
<dbReference type="InterPro" id="IPR006439">
    <property type="entry name" value="HAD-SF_hydro_IA"/>
</dbReference>
<accession>A0ABR4H6X8</accession>
<dbReference type="Gene3D" id="3.40.50.1000">
    <property type="entry name" value="HAD superfamily/HAD-like"/>
    <property type="match status" value="1"/>
</dbReference>
<organism evidence="3 4">
    <name type="scientific">Aspergillus granulosus</name>
    <dbReference type="NCBI Taxonomy" id="176169"/>
    <lineage>
        <taxon>Eukaryota</taxon>
        <taxon>Fungi</taxon>
        <taxon>Dikarya</taxon>
        <taxon>Ascomycota</taxon>
        <taxon>Pezizomycotina</taxon>
        <taxon>Eurotiomycetes</taxon>
        <taxon>Eurotiomycetidae</taxon>
        <taxon>Eurotiales</taxon>
        <taxon>Aspergillaceae</taxon>
        <taxon>Aspergillus</taxon>
        <taxon>Aspergillus subgen. Nidulantes</taxon>
    </lineage>
</organism>
<evidence type="ECO:0000313" key="3">
    <source>
        <dbReference type="EMBL" id="KAL2811191.1"/>
    </source>
</evidence>
<dbReference type="SFLD" id="SFLDG01148">
    <property type="entry name" value="Xi_(cytGST)"/>
    <property type="match status" value="1"/>
</dbReference>
<dbReference type="InterPro" id="IPR047047">
    <property type="entry name" value="GST_Omega-like_C"/>
</dbReference>
<dbReference type="InterPro" id="IPR016639">
    <property type="entry name" value="GST_Omega/GSH"/>
</dbReference>
<dbReference type="InterPro" id="IPR036282">
    <property type="entry name" value="Glutathione-S-Trfase_C_sf"/>
</dbReference>
<dbReference type="InterPro" id="IPR010987">
    <property type="entry name" value="Glutathione-S-Trfase_C-like"/>
</dbReference>
<dbReference type="SFLD" id="SFLDG01129">
    <property type="entry name" value="C1.5:_HAD__Beta-PGM__Phosphata"/>
    <property type="match status" value="1"/>
</dbReference>
<dbReference type="EMBL" id="JBFXLT010000061">
    <property type="protein sequence ID" value="KAL2811191.1"/>
    <property type="molecule type" value="Genomic_DNA"/>
</dbReference>
<proteinExistence type="inferred from homology"/>
<name>A0ABR4H6X8_9EURO</name>
<dbReference type="Proteomes" id="UP001610334">
    <property type="component" value="Unassembled WGS sequence"/>
</dbReference>
<dbReference type="Gene3D" id="1.20.1050.10">
    <property type="match status" value="1"/>
</dbReference>
<dbReference type="SUPFAM" id="SSF52833">
    <property type="entry name" value="Thioredoxin-like"/>
    <property type="match status" value="1"/>
</dbReference>